<proteinExistence type="predicted"/>
<dbReference type="Proteomes" id="UP001275436">
    <property type="component" value="Unassembled WGS sequence"/>
</dbReference>
<name>A0ABQ5TMU3_9BACI</name>
<protein>
    <recommendedName>
        <fullName evidence="6">Alpha/beta fold hydrolase</fullName>
    </recommendedName>
</protein>
<dbReference type="Gene3D" id="3.40.50.1820">
    <property type="entry name" value="alpha/beta hydrolase"/>
    <property type="match status" value="1"/>
</dbReference>
<dbReference type="PROSITE" id="PS51257">
    <property type="entry name" value="PROKAR_LIPOPROTEIN"/>
    <property type="match status" value="1"/>
</dbReference>
<dbReference type="InterPro" id="IPR029058">
    <property type="entry name" value="AB_hydrolase_fold"/>
</dbReference>
<dbReference type="Pfam" id="PF13026">
    <property type="entry name" value="DUF3887"/>
    <property type="match status" value="1"/>
</dbReference>
<keyword evidence="1" id="KW-0378">Hydrolase</keyword>
<accession>A0ABQ5TMU3</accession>
<dbReference type="InterPro" id="IPR024981">
    <property type="entry name" value="DUF3887"/>
</dbReference>
<dbReference type="PROSITE" id="PS00708">
    <property type="entry name" value="PRO_ENDOPEP_SER"/>
    <property type="match status" value="1"/>
</dbReference>
<evidence type="ECO:0000256" key="1">
    <source>
        <dbReference type="ARBA" id="ARBA00022801"/>
    </source>
</evidence>
<dbReference type="EMBL" id="BSKO01000001">
    <property type="protein sequence ID" value="GLO67395.1"/>
    <property type="molecule type" value="Genomic_DNA"/>
</dbReference>
<organism evidence="4 5">
    <name type="scientific">Oceanobacillus kimchii</name>
    <dbReference type="NCBI Taxonomy" id="746691"/>
    <lineage>
        <taxon>Bacteria</taxon>
        <taxon>Bacillati</taxon>
        <taxon>Bacillota</taxon>
        <taxon>Bacilli</taxon>
        <taxon>Bacillales</taxon>
        <taxon>Bacillaceae</taxon>
        <taxon>Oceanobacillus</taxon>
    </lineage>
</organism>
<evidence type="ECO:0000313" key="4">
    <source>
        <dbReference type="EMBL" id="GLO67395.1"/>
    </source>
</evidence>
<evidence type="ECO:0000259" key="3">
    <source>
        <dbReference type="Pfam" id="PF13026"/>
    </source>
</evidence>
<dbReference type="PANTHER" id="PTHR43265:SF1">
    <property type="entry name" value="ESTERASE ESTD"/>
    <property type="match status" value="1"/>
</dbReference>
<feature type="domain" description="Peptidase S9 prolyl oligopeptidase catalytic" evidence="2">
    <location>
        <begin position="220"/>
        <end position="406"/>
    </location>
</feature>
<dbReference type="InterPro" id="IPR001375">
    <property type="entry name" value="Peptidase_S9_cat"/>
</dbReference>
<feature type="domain" description="DUF3887" evidence="3">
    <location>
        <begin position="28"/>
        <end position="114"/>
    </location>
</feature>
<dbReference type="Pfam" id="PF00326">
    <property type="entry name" value="Peptidase_S9"/>
    <property type="match status" value="1"/>
</dbReference>
<dbReference type="SUPFAM" id="SSF53474">
    <property type="entry name" value="alpha/beta-Hydrolases"/>
    <property type="match status" value="1"/>
</dbReference>
<sequence length="437" mass="49823">MRTRIVIILFIILLLVACSSDRTLEEQSEEIIDNLIAGNFEDVRDNYFSQQLQETYSKEELQDYWQAMPINGNAKVELESSEQQSFHVVEGVVEQTESSIKVRMTWEQSELVGFHMEPMQKKKTLPSNVEEEKMIIGEGTDFELEGTLTLPTNRDEDLPGVILVHGSGPSDQDETVYAYAPFQDLAYGLAEQGIAVLRYPKRTFVYPNMEATFGNDLTVNEETIDDAVLAAELLKDDDRIQTDAVFVIGHSLGGMLAPRIDQQADTDGMVILAGSPRPLWEIIYDQNMYFLDKLVNEEEEKNKSIQMLEEEKRVGGALIDMTDEKAKETEVFTINGYYLKEMDEHSVGEIALHSNKPMLLLQGEADFQVTMEQDFTMWQQLLEEKIDVTFKSYPELNHFFITSEGTNKGTVEEYSIPGHVDEQVIEDIGKWIHEQTN</sequence>
<comment type="caution">
    <text evidence="4">The sequence shown here is derived from an EMBL/GenBank/DDBJ whole genome shotgun (WGS) entry which is preliminary data.</text>
</comment>
<reference evidence="4 5" key="1">
    <citation type="submission" date="2023-02" db="EMBL/GenBank/DDBJ databases">
        <title>Oceanobacillus kimchii IFOP_LL358 isolated form Alexandrium catenella lab strain.</title>
        <authorList>
            <person name="Gajardo G."/>
            <person name="Ueki S."/>
            <person name="Maruyama F."/>
        </authorList>
    </citation>
    <scope>NUCLEOTIDE SEQUENCE [LARGE SCALE GENOMIC DNA]</scope>
    <source>
        <strain evidence="4 5">IFOP_LL358</strain>
    </source>
</reference>
<dbReference type="InterPro" id="IPR002471">
    <property type="entry name" value="Pept_S9_AS"/>
</dbReference>
<evidence type="ECO:0008006" key="6">
    <source>
        <dbReference type="Google" id="ProtNLM"/>
    </source>
</evidence>
<evidence type="ECO:0000259" key="2">
    <source>
        <dbReference type="Pfam" id="PF00326"/>
    </source>
</evidence>
<gene>
    <name evidence="4" type="ORF">MACH08_31790</name>
</gene>
<evidence type="ECO:0000313" key="5">
    <source>
        <dbReference type="Proteomes" id="UP001275436"/>
    </source>
</evidence>
<dbReference type="RefSeq" id="WP_017797920.1">
    <property type="nucleotide sequence ID" value="NZ_BSKO01000001.1"/>
</dbReference>
<dbReference type="Gene3D" id="3.10.450.590">
    <property type="match status" value="1"/>
</dbReference>
<dbReference type="InterPro" id="IPR053145">
    <property type="entry name" value="AB_hydrolase_Est10"/>
</dbReference>
<keyword evidence="5" id="KW-1185">Reference proteome</keyword>
<dbReference type="PANTHER" id="PTHR43265">
    <property type="entry name" value="ESTERASE ESTD"/>
    <property type="match status" value="1"/>
</dbReference>